<protein>
    <recommendedName>
        <fullName evidence="1">Cupin type-2 domain-containing protein</fullName>
    </recommendedName>
</protein>
<organism evidence="2 3">
    <name type="scientific">Fusarium redolens</name>
    <dbReference type="NCBI Taxonomy" id="48865"/>
    <lineage>
        <taxon>Eukaryota</taxon>
        <taxon>Fungi</taxon>
        <taxon>Dikarya</taxon>
        <taxon>Ascomycota</taxon>
        <taxon>Pezizomycotina</taxon>
        <taxon>Sordariomycetes</taxon>
        <taxon>Hypocreomycetidae</taxon>
        <taxon>Hypocreales</taxon>
        <taxon>Nectriaceae</taxon>
        <taxon>Fusarium</taxon>
        <taxon>Fusarium redolens species complex</taxon>
    </lineage>
</organism>
<feature type="domain" description="Cupin type-2" evidence="1">
    <location>
        <begin position="89"/>
        <end position="146"/>
    </location>
</feature>
<dbReference type="SUPFAM" id="SSF51182">
    <property type="entry name" value="RmlC-like cupins"/>
    <property type="match status" value="1"/>
</dbReference>
<dbReference type="InterPro" id="IPR013096">
    <property type="entry name" value="Cupin_2"/>
</dbReference>
<sequence>MSSLLPLISEILPMIMPASANITRAKQLEPTHPTVEGPVIERPAVVGKCDNMCVTVLTTRPHSKSTVRHNSEQGKFLQACLPQMRAESSDTIIYAVSGNGVLIVNEAVNSELKHHDLAPGDFAFVPAWIEHQVKNDTDEDVQWLMIQSGSTPIRADLTEWGGDVIQSKN</sequence>
<dbReference type="Proteomes" id="UP000720189">
    <property type="component" value="Unassembled WGS sequence"/>
</dbReference>
<evidence type="ECO:0000259" key="1">
    <source>
        <dbReference type="Pfam" id="PF07883"/>
    </source>
</evidence>
<dbReference type="Gene3D" id="2.60.120.10">
    <property type="entry name" value="Jelly Rolls"/>
    <property type="match status" value="1"/>
</dbReference>
<dbReference type="InterPro" id="IPR011051">
    <property type="entry name" value="RmlC_Cupin_sf"/>
</dbReference>
<comment type="caution">
    <text evidence="2">The sequence shown here is derived from an EMBL/GenBank/DDBJ whole genome shotgun (WGS) entry which is preliminary data.</text>
</comment>
<dbReference type="EMBL" id="JAGMUX010000032">
    <property type="protein sequence ID" value="KAH7210679.1"/>
    <property type="molecule type" value="Genomic_DNA"/>
</dbReference>
<accession>A0A9P9FWL5</accession>
<gene>
    <name evidence="2" type="ORF">BKA55DRAFT_529406</name>
</gene>
<dbReference type="AlphaFoldDB" id="A0A9P9FWL5"/>
<dbReference type="CDD" id="cd02208">
    <property type="entry name" value="cupin_RmlC-like"/>
    <property type="match status" value="1"/>
</dbReference>
<reference evidence="2" key="1">
    <citation type="journal article" date="2021" name="Nat. Commun.">
        <title>Genetic determinants of endophytism in the Arabidopsis root mycobiome.</title>
        <authorList>
            <person name="Mesny F."/>
            <person name="Miyauchi S."/>
            <person name="Thiergart T."/>
            <person name="Pickel B."/>
            <person name="Atanasova L."/>
            <person name="Karlsson M."/>
            <person name="Huettel B."/>
            <person name="Barry K.W."/>
            <person name="Haridas S."/>
            <person name="Chen C."/>
            <person name="Bauer D."/>
            <person name="Andreopoulos W."/>
            <person name="Pangilinan J."/>
            <person name="LaButti K."/>
            <person name="Riley R."/>
            <person name="Lipzen A."/>
            <person name="Clum A."/>
            <person name="Drula E."/>
            <person name="Henrissat B."/>
            <person name="Kohler A."/>
            <person name="Grigoriev I.V."/>
            <person name="Martin F.M."/>
            <person name="Hacquard S."/>
        </authorList>
    </citation>
    <scope>NUCLEOTIDE SEQUENCE</scope>
    <source>
        <strain evidence="2">MPI-CAGE-AT-0023</strain>
    </source>
</reference>
<keyword evidence="3" id="KW-1185">Reference proteome</keyword>
<dbReference type="GeneID" id="70219027"/>
<proteinExistence type="predicted"/>
<dbReference type="Pfam" id="PF07883">
    <property type="entry name" value="Cupin_2"/>
    <property type="match status" value="1"/>
</dbReference>
<dbReference type="RefSeq" id="XP_046041450.1">
    <property type="nucleotide sequence ID" value="XM_046189073.1"/>
</dbReference>
<name>A0A9P9FWL5_FUSRE</name>
<evidence type="ECO:0000313" key="3">
    <source>
        <dbReference type="Proteomes" id="UP000720189"/>
    </source>
</evidence>
<dbReference type="OrthoDB" id="3511549at2759"/>
<dbReference type="InterPro" id="IPR014710">
    <property type="entry name" value="RmlC-like_jellyroll"/>
</dbReference>
<evidence type="ECO:0000313" key="2">
    <source>
        <dbReference type="EMBL" id="KAH7210679.1"/>
    </source>
</evidence>